<dbReference type="Gene3D" id="1.10.1200.120">
    <property type="entry name" value="Large-conductance mechanosensitive channel, MscL, domain 1"/>
    <property type="match status" value="1"/>
</dbReference>
<feature type="transmembrane region" description="Helical" evidence="12">
    <location>
        <begin position="25"/>
        <end position="46"/>
    </location>
</feature>
<comment type="subunit">
    <text evidence="3 12">Homopentamer.</text>
</comment>
<evidence type="ECO:0000256" key="6">
    <source>
        <dbReference type="ARBA" id="ARBA00022519"/>
    </source>
</evidence>
<evidence type="ECO:0000256" key="11">
    <source>
        <dbReference type="ARBA" id="ARBA00023303"/>
    </source>
</evidence>
<keyword evidence="8 12" id="KW-1133">Transmembrane helix</keyword>
<keyword evidence="7 12" id="KW-0812">Transmembrane</keyword>
<comment type="caution">
    <text evidence="13">The sequence shown here is derived from an EMBL/GenBank/DDBJ whole genome shotgun (WGS) entry which is preliminary data.</text>
</comment>
<keyword evidence="11 12" id="KW-0407">Ion channel</keyword>
<reference evidence="13" key="2">
    <citation type="journal article" date="2021" name="PeerJ">
        <title>Extensive microbial diversity within the chicken gut microbiome revealed by metagenomics and culture.</title>
        <authorList>
            <person name="Gilroy R."/>
            <person name="Ravi A."/>
            <person name="Getino M."/>
            <person name="Pursley I."/>
            <person name="Horton D.L."/>
            <person name="Alikhan N.F."/>
            <person name="Baker D."/>
            <person name="Gharbi K."/>
            <person name="Hall N."/>
            <person name="Watson M."/>
            <person name="Adriaenssens E.M."/>
            <person name="Foster-Nyarko E."/>
            <person name="Jarju S."/>
            <person name="Secka A."/>
            <person name="Antonio M."/>
            <person name="Oren A."/>
            <person name="Chaudhuri R.R."/>
            <person name="La Ragione R."/>
            <person name="Hildebrand F."/>
            <person name="Pallen M.J."/>
        </authorList>
    </citation>
    <scope>NUCLEOTIDE SEQUENCE</scope>
    <source>
        <strain evidence="13">B1-20833</strain>
    </source>
</reference>
<evidence type="ECO:0000256" key="3">
    <source>
        <dbReference type="ARBA" id="ARBA00011255"/>
    </source>
</evidence>
<dbReference type="GO" id="GO:0008381">
    <property type="term" value="F:mechanosensitive monoatomic ion channel activity"/>
    <property type="evidence" value="ECO:0007669"/>
    <property type="project" value="UniProtKB-UniRule"/>
</dbReference>
<dbReference type="PANTHER" id="PTHR30266:SF2">
    <property type="entry name" value="LARGE-CONDUCTANCE MECHANOSENSITIVE CHANNEL"/>
    <property type="match status" value="1"/>
</dbReference>
<evidence type="ECO:0000256" key="9">
    <source>
        <dbReference type="ARBA" id="ARBA00023065"/>
    </source>
</evidence>
<evidence type="ECO:0000256" key="1">
    <source>
        <dbReference type="ARBA" id="ARBA00004651"/>
    </source>
</evidence>
<dbReference type="InterPro" id="IPR001185">
    <property type="entry name" value="MS_channel"/>
</dbReference>
<protein>
    <recommendedName>
        <fullName evidence="12">Large-conductance mechanosensitive channel</fullName>
    </recommendedName>
</protein>
<dbReference type="GO" id="GO:0005886">
    <property type="term" value="C:plasma membrane"/>
    <property type="evidence" value="ECO:0007669"/>
    <property type="project" value="UniProtKB-SubCell"/>
</dbReference>
<reference evidence="13" key="1">
    <citation type="submission" date="2020-10" db="EMBL/GenBank/DDBJ databases">
        <authorList>
            <person name="Gilroy R."/>
        </authorList>
    </citation>
    <scope>NUCLEOTIDE SEQUENCE</scope>
    <source>
        <strain evidence="13">B1-20833</strain>
    </source>
</reference>
<comment type="function">
    <text evidence="12">Channel that opens in response to stretch forces in the membrane lipid bilayer. May participate in the regulation of osmotic pressure changes within the cell.</text>
</comment>
<dbReference type="HAMAP" id="MF_00115">
    <property type="entry name" value="MscL"/>
    <property type="match status" value="1"/>
</dbReference>
<keyword evidence="6" id="KW-0997">Cell inner membrane</keyword>
<accession>A0A9D9ERK6</accession>
<dbReference type="NCBIfam" id="TIGR00220">
    <property type="entry name" value="mscL"/>
    <property type="match status" value="1"/>
</dbReference>
<dbReference type="AlphaFoldDB" id="A0A9D9ERK6"/>
<dbReference type="PROSITE" id="PS01327">
    <property type="entry name" value="MSCL"/>
    <property type="match status" value="1"/>
</dbReference>
<dbReference type="Proteomes" id="UP000823661">
    <property type="component" value="Unassembled WGS sequence"/>
</dbReference>
<dbReference type="PRINTS" id="PR01264">
    <property type="entry name" value="MECHCHANNEL"/>
</dbReference>
<evidence type="ECO:0000313" key="14">
    <source>
        <dbReference type="Proteomes" id="UP000823661"/>
    </source>
</evidence>
<evidence type="ECO:0000256" key="5">
    <source>
        <dbReference type="ARBA" id="ARBA00022475"/>
    </source>
</evidence>
<comment type="subcellular location">
    <subcellularLocation>
        <location evidence="1 12">Cell membrane</location>
        <topology evidence="1 12">Multi-pass membrane protein</topology>
    </subcellularLocation>
</comment>
<dbReference type="NCBIfam" id="NF001843">
    <property type="entry name" value="PRK00567.1-4"/>
    <property type="match status" value="1"/>
</dbReference>
<comment type="similarity">
    <text evidence="2 12">Belongs to the MscL family.</text>
</comment>
<evidence type="ECO:0000256" key="4">
    <source>
        <dbReference type="ARBA" id="ARBA00022448"/>
    </source>
</evidence>
<gene>
    <name evidence="12 13" type="primary">mscL</name>
    <name evidence="13" type="ORF">IAC06_03845</name>
</gene>
<evidence type="ECO:0000256" key="2">
    <source>
        <dbReference type="ARBA" id="ARBA00007254"/>
    </source>
</evidence>
<keyword evidence="10 12" id="KW-0472">Membrane</keyword>
<name>A0A9D9ERK6_9BACT</name>
<evidence type="ECO:0000256" key="7">
    <source>
        <dbReference type="ARBA" id="ARBA00022692"/>
    </source>
</evidence>
<keyword evidence="5 12" id="KW-1003">Cell membrane</keyword>
<dbReference type="PANTHER" id="PTHR30266">
    <property type="entry name" value="MECHANOSENSITIVE CHANNEL MSCL"/>
    <property type="match status" value="1"/>
</dbReference>
<evidence type="ECO:0000313" key="13">
    <source>
        <dbReference type="EMBL" id="MBO8452002.1"/>
    </source>
</evidence>
<dbReference type="InterPro" id="IPR036019">
    <property type="entry name" value="MscL_channel"/>
</dbReference>
<evidence type="ECO:0000256" key="8">
    <source>
        <dbReference type="ARBA" id="ARBA00022989"/>
    </source>
</evidence>
<organism evidence="13 14">
    <name type="scientific">Candidatus Cryptobacteroides intestinavium</name>
    <dbReference type="NCBI Taxonomy" id="2840766"/>
    <lineage>
        <taxon>Bacteria</taxon>
        <taxon>Pseudomonadati</taxon>
        <taxon>Bacteroidota</taxon>
        <taxon>Bacteroidia</taxon>
        <taxon>Bacteroidales</taxon>
        <taxon>Candidatus Cryptobacteroides</taxon>
    </lineage>
</organism>
<keyword evidence="9 12" id="KW-0406">Ion transport</keyword>
<dbReference type="SUPFAM" id="SSF81330">
    <property type="entry name" value="Gated mechanosensitive channel"/>
    <property type="match status" value="1"/>
</dbReference>
<sequence length="150" mass="16360">MTKEAGQKAGKFLEEFKKFAMRGNVIDMAVGVVIGGAFGKIVTSLVNDIIMPLIGLLSGGLDFTTWRWVIREAHTNAAGKEVAEASLNYGNFIQTAVDFTIIAFSIFLVIKLINNLKKKEEAKPAAPAPKPADVALLEEIRDLLKEKADR</sequence>
<keyword evidence="4 12" id="KW-0813">Transport</keyword>
<evidence type="ECO:0000256" key="12">
    <source>
        <dbReference type="HAMAP-Rule" id="MF_00115"/>
    </source>
</evidence>
<evidence type="ECO:0000256" key="10">
    <source>
        <dbReference type="ARBA" id="ARBA00023136"/>
    </source>
</evidence>
<dbReference type="InterPro" id="IPR037673">
    <property type="entry name" value="MSC/AndL"/>
</dbReference>
<dbReference type="InterPro" id="IPR019823">
    <property type="entry name" value="Mechanosensitive_channel_CS"/>
</dbReference>
<feature type="transmembrane region" description="Helical" evidence="12">
    <location>
        <begin position="92"/>
        <end position="113"/>
    </location>
</feature>
<dbReference type="Pfam" id="PF01741">
    <property type="entry name" value="MscL"/>
    <property type="match status" value="1"/>
</dbReference>
<dbReference type="FunFam" id="1.10.1200.120:FF:000001">
    <property type="entry name" value="Large-conductance mechanosensitive channel"/>
    <property type="match status" value="1"/>
</dbReference>
<dbReference type="NCBIfam" id="NF010557">
    <property type="entry name" value="PRK13952.1"/>
    <property type="match status" value="1"/>
</dbReference>
<dbReference type="EMBL" id="JADIMI010000036">
    <property type="protein sequence ID" value="MBO8452002.1"/>
    <property type="molecule type" value="Genomic_DNA"/>
</dbReference>
<proteinExistence type="inferred from homology"/>